<reference evidence="12" key="1">
    <citation type="submission" date="2015-07" db="EMBL/GenBank/DDBJ databases">
        <title>Transcriptome Assembly of Anthurium amnicola.</title>
        <authorList>
            <person name="Suzuki J."/>
        </authorList>
    </citation>
    <scope>NUCLEOTIDE SEQUENCE</scope>
</reference>
<feature type="compositionally biased region" description="Basic residues" evidence="9">
    <location>
        <begin position="465"/>
        <end position="476"/>
    </location>
</feature>
<feature type="domain" description="C3H1-type" evidence="11">
    <location>
        <begin position="210"/>
        <end position="238"/>
    </location>
</feature>
<dbReference type="Gene3D" id="3.30.70.330">
    <property type="match status" value="1"/>
</dbReference>
<feature type="compositionally biased region" description="Basic residues" evidence="9">
    <location>
        <begin position="737"/>
        <end position="746"/>
    </location>
</feature>
<dbReference type="CDD" id="cd12540">
    <property type="entry name" value="RRM_U2AFBPL"/>
    <property type="match status" value="1"/>
</dbReference>
<organism evidence="12">
    <name type="scientific">Anthurium amnicola</name>
    <dbReference type="NCBI Taxonomy" id="1678845"/>
    <lineage>
        <taxon>Eukaryota</taxon>
        <taxon>Viridiplantae</taxon>
        <taxon>Streptophyta</taxon>
        <taxon>Embryophyta</taxon>
        <taxon>Tracheophyta</taxon>
        <taxon>Spermatophyta</taxon>
        <taxon>Magnoliopsida</taxon>
        <taxon>Liliopsida</taxon>
        <taxon>Araceae</taxon>
        <taxon>Pothoideae</taxon>
        <taxon>Potheae</taxon>
        <taxon>Anthurium</taxon>
    </lineage>
</organism>
<gene>
    <name evidence="12" type="primary">At1g10320_9</name>
    <name evidence="12" type="ORF">g.105341</name>
</gene>
<proteinExistence type="predicted"/>
<evidence type="ECO:0000259" key="10">
    <source>
        <dbReference type="PROSITE" id="PS50102"/>
    </source>
</evidence>
<dbReference type="EMBL" id="GDJX01010042">
    <property type="protein sequence ID" value="JAT57894.1"/>
    <property type="molecule type" value="Transcribed_RNA"/>
</dbReference>
<feature type="compositionally biased region" description="Basic and acidic residues" evidence="9">
    <location>
        <begin position="710"/>
        <end position="719"/>
    </location>
</feature>
<feature type="zinc finger region" description="C3H1-type" evidence="8">
    <location>
        <begin position="210"/>
        <end position="238"/>
    </location>
</feature>
<dbReference type="PROSITE" id="PS50102">
    <property type="entry name" value="RRM"/>
    <property type="match status" value="1"/>
</dbReference>
<dbReference type="GO" id="GO:0008270">
    <property type="term" value="F:zinc ion binding"/>
    <property type="evidence" value="ECO:0007669"/>
    <property type="project" value="UniProtKB-KW"/>
</dbReference>
<dbReference type="GO" id="GO:0003677">
    <property type="term" value="F:DNA binding"/>
    <property type="evidence" value="ECO:0007669"/>
    <property type="project" value="UniProtKB-KW"/>
</dbReference>
<feature type="region of interest" description="Disordered" evidence="9">
    <location>
        <begin position="415"/>
        <end position="476"/>
    </location>
</feature>
<keyword evidence="5 7" id="KW-0694">RNA-binding</keyword>
<evidence type="ECO:0000256" key="4">
    <source>
        <dbReference type="ARBA" id="ARBA00022833"/>
    </source>
</evidence>
<evidence type="ECO:0000256" key="9">
    <source>
        <dbReference type="SAM" id="MobiDB-lite"/>
    </source>
</evidence>
<dbReference type="GO" id="GO:0000398">
    <property type="term" value="P:mRNA splicing, via spliceosome"/>
    <property type="evidence" value="ECO:0007669"/>
    <property type="project" value="InterPro"/>
</dbReference>
<evidence type="ECO:0000256" key="3">
    <source>
        <dbReference type="ARBA" id="ARBA00022771"/>
    </source>
</evidence>
<evidence type="ECO:0000256" key="6">
    <source>
        <dbReference type="ARBA" id="ARBA00023125"/>
    </source>
</evidence>
<dbReference type="InterPro" id="IPR000504">
    <property type="entry name" value="RRM_dom"/>
</dbReference>
<sequence length="760" mass="88297">MVENPGAEALDAAGQSRKEKRKALKKQKRKQGRRELAAREREEEEARANDPEEQLRIHLNEQEAAEAAERDRKAFEESERLWLEAAAARRAEVEQKEEEARRKRILEEESQKDEAKETDELGEGDDWEYVEEGPAEIIWKGNEIIVKKKRIRVPRRGADNRLVKEEDDRPTSNPLPPQSIAFDTFNSLPPVSAQEVLDSVAQQVPNFGTEQDKAHCPFHLKTGACRFGARCSRVHFYPDKSCTLLIKNMYNGPGIAWEQDEGLEYTDEEVERYYEEFYEDVHTEFLKFGELVNFKVCRNSSFHLRGNVYIHYKNLESAILAYNTMNGRYYAGKQITCEFVNIARWKIAICGEYMKSRLKTCSHGTACNFIHCFHNPGGDYEWADWDNPPPRYWVKKMDVLFGPCNELRHDINEELENQQLPRKSNKKRMQKSDGNYCRGARYSETGLSSSSGGDDSDGGRDRYSSRPKRSYSRHRRKSIDFTDKWERSPRDHVPEVDCSDYSIYDVGDDMLKAKDSSSSHKEKKFRDRSCVEYHDIHARKHGKSDSRSRSREKIAADGEGKLEKKSKYHGQQKRRHELINSDGSYNKTKDGSQRDGLSSNRANYKLVSDDGEENNDSPRSADLYSEKGPSYKRHVDSVRFDRCNEFKKSHERSSSKYQSRHRWCYNESKFRKQEANGEDLSPIESLDDWKIVDAKFGEVHNKSVRSRSHCRSDLADSKSLEGSNASMYEHKHERSITRRKRHRKKGEHQDMEEENGDAAL</sequence>
<feature type="region of interest" description="Disordered" evidence="9">
    <location>
        <begin position="536"/>
        <end position="630"/>
    </location>
</feature>
<keyword evidence="3 8" id="KW-0863">Zinc-finger</keyword>
<feature type="compositionally biased region" description="Basic residues" evidence="9">
    <location>
        <begin position="18"/>
        <end position="32"/>
    </location>
</feature>
<feature type="region of interest" description="Disordered" evidence="9">
    <location>
        <begin position="701"/>
        <end position="760"/>
    </location>
</feature>
<evidence type="ECO:0000256" key="2">
    <source>
        <dbReference type="ARBA" id="ARBA00022737"/>
    </source>
</evidence>
<feature type="compositionally biased region" description="Basic and acidic residues" evidence="9">
    <location>
        <begin position="88"/>
        <end position="119"/>
    </location>
</feature>
<evidence type="ECO:0000256" key="5">
    <source>
        <dbReference type="ARBA" id="ARBA00022884"/>
    </source>
</evidence>
<accession>A0A1D1YTE5</accession>
<feature type="compositionally biased region" description="Basic residues" evidence="9">
    <location>
        <begin position="566"/>
        <end position="576"/>
    </location>
</feature>
<feature type="compositionally biased region" description="Acidic residues" evidence="9">
    <location>
        <begin position="750"/>
        <end position="760"/>
    </location>
</feature>
<name>A0A1D1YTE5_9ARAE</name>
<feature type="domain" description="C3H1-type" evidence="11">
    <location>
        <begin position="344"/>
        <end position="374"/>
    </location>
</feature>
<dbReference type="SUPFAM" id="SSF54928">
    <property type="entry name" value="RNA-binding domain, RBD"/>
    <property type="match status" value="1"/>
</dbReference>
<feature type="region of interest" description="Disordered" evidence="9">
    <location>
        <begin position="1"/>
        <end position="76"/>
    </location>
</feature>
<dbReference type="PRINTS" id="PR01848">
    <property type="entry name" value="U2AUXFACTOR"/>
</dbReference>
<dbReference type="InterPro" id="IPR012677">
    <property type="entry name" value="Nucleotide-bd_a/b_plait_sf"/>
</dbReference>
<dbReference type="PROSITE" id="PS50103">
    <property type="entry name" value="ZF_C3H1"/>
    <property type="match status" value="2"/>
</dbReference>
<dbReference type="SMART" id="SM00356">
    <property type="entry name" value="ZnF_C3H1"/>
    <property type="match status" value="2"/>
</dbReference>
<feature type="domain" description="RRM" evidence="10">
    <location>
        <begin position="242"/>
        <end position="342"/>
    </location>
</feature>
<dbReference type="InterPro" id="IPR035979">
    <property type="entry name" value="RBD_domain_sf"/>
</dbReference>
<evidence type="ECO:0000256" key="8">
    <source>
        <dbReference type="PROSITE-ProRule" id="PRU00723"/>
    </source>
</evidence>
<dbReference type="GO" id="GO:0089701">
    <property type="term" value="C:U2AF complex"/>
    <property type="evidence" value="ECO:0007669"/>
    <property type="project" value="InterPro"/>
</dbReference>
<keyword evidence="1 8" id="KW-0479">Metal-binding</keyword>
<evidence type="ECO:0000256" key="1">
    <source>
        <dbReference type="ARBA" id="ARBA00022723"/>
    </source>
</evidence>
<evidence type="ECO:0000313" key="12">
    <source>
        <dbReference type="EMBL" id="JAT57894.1"/>
    </source>
</evidence>
<dbReference type="Pfam" id="PF00076">
    <property type="entry name" value="RRM_1"/>
    <property type="match status" value="1"/>
</dbReference>
<dbReference type="SMART" id="SM00361">
    <property type="entry name" value="RRM_1"/>
    <property type="match status" value="1"/>
</dbReference>
<dbReference type="SMART" id="SM00360">
    <property type="entry name" value="RRM"/>
    <property type="match status" value="1"/>
</dbReference>
<feature type="compositionally biased region" description="Basic and acidic residues" evidence="9">
    <location>
        <begin position="33"/>
        <end position="76"/>
    </location>
</feature>
<keyword evidence="4 8" id="KW-0862">Zinc</keyword>
<dbReference type="Pfam" id="PF00642">
    <property type="entry name" value="zf-CCCH"/>
    <property type="match status" value="1"/>
</dbReference>
<evidence type="ECO:0000256" key="7">
    <source>
        <dbReference type="PROSITE-ProRule" id="PRU00176"/>
    </source>
</evidence>
<dbReference type="InterPro" id="IPR009145">
    <property type="entry name" value="U2AF_small"/>
</dbReference>
<feature type="zinc finger region" description="C3H1-type" evidence="8">
    <location>
        <begin position="344"/>
        <end position="374"/>
    </location>
</feature>
<dbReference type="AlphaFoldDB" id="A0A1D1YTE5"/>
<keyword evidence="2" id="KW-0677">Repeat</keyword>
<feature type="compositionally biased region" description="Basic and acidic residues" evidence="9">
    <location>
        <begin position="543"/>
        <end position="565"/>
    </location>
</feature>
<dbReference type="FunFam" id="3.30.70.330:FF:000318">
    <property type="entry name" value="Zinc finger CCCH domain-containing protein 5"/>
    <property type="match status" value="1"/>
</dbReference>
<dbReference type="GO" id="GO:0003723">
    <property type="term" value="F:RNA binding"/>
    <property type="evidence" value="ECO:0007669"/>
    <property type="project" value="UniProtKB-UniRule"/>
</dbReference>
<dbReference type="PANTHER" id="PTHR12620">
    <property type="entry name" value="U2 SNRNP AUXILIARY FACTOR, SMALL SUBUNIT"/>
    <property type="match status" value="1"/>
</dbReference>
<feature type="region of interest" description="Disordered" evidence="9">
    <location>
        <begin position="88"/>
        <end position="123"/>
    </location>
</feature>
<evidence type="ECO:0000259" key="11">
    <source>
        <dbReference type="PROSITE" id="PS50103"/>
    </source>
</evidence>
<protein>
    <submittedName>
        <fullName evidence="12">Zinc finger CCCH domain-containing protein 5</fullName>
    </submittedName>
</protein>
<keyword evidence="6" id="KW-0238">DNA-binding</keyword>
<dbReference type="InterPro" id="IPR003954">
    <property type="entry name" value="RRM_euk-type"/>
</dbReference>
<dbReference type="InterPro" id="IPR000571">
    <property type="entry name" value="Znf_CCCH"/>
</dbReference>